<evidence type="ECO:0000313" key="4">
    <source>
        <dbReference type="Proteomes" id="UP000027073"/>
    </source>
</evidence>
<reference evidence="4" key="1">
    <citation type="journal article" date="2014" name="Proc. Natl. Acad. Sci. U.S.A.">
        <title>Extensive sampling of basidiomycete genomes demonstrates inadequacy of the white-rot/brown-rot paradigm for wood decay fungi.</title>
        <authorList>
            <person name="Riley R."/>
            <person name="Salamov A.A."/>
            <person name="Brown D.W."/>
            <person name="Nagy L.G."/>
            <person name="Floudas D."/>
            <person name="Held B.W."/>
            <person name="Levasseur A."/>
            <person name="Lombard V."/>
            <person name="Morin E."/>
            <person name="Otillar R."/>
            <person name="Lindquist E.A."/>
            <person name="Sun H."/>
            <person name="LaButti K.M."/>
            <person name="Schmutz J."/>
            <person name="Jabbour D."/>
            <person name="Luo H."/>
            <person name="Baker S.E."/>
            <person name="Pisabarro A.G."/>
            <person name="Walton J.D."/>
            <person name="Blanchette R.A."/>
            <person name="Henrissat B."/>
            <person name="Martin F."/>
            <person name="Cullen D."/>
            <person name="Hibbett D.S."/>
            <person name="Grigoriev I.V."/>
        </authorList>
    </citation>
    <scope>NUCLEOTIDE SEQUENCE [LARGE SCALE GENOMIC DNA]</scope>
    <source>
        <strain evidence="4">PC15</strain>
    </source>
</reference>
<dbReference type="InterPro" id="IPR023214">
    <property type="entry name" value="HAD_sf"/>
</dbReference>
<dbReference type="VEuPathDB" id="FungiDB:PLEOSDRAFT_1114313"/>
<evidence type="ECO:0000256" key="2">
    <source>
        <dbReference type="ARBA" id="ARBA00022801"/>
    </source>
</evidence>
<dbReference type="Gene3D" id="1.10.150.240">
    <property type="entry name" value="Putative phosphatase, domain 2"/>
    <property type="match status" value="1"/>
</dbReference>
<dbReference type="Proteomes" id="UP000027073">
    <property type="component" value="Unassembled WGS sequence"/>
</dbReference>
<accession>A0A067N5N6</accession>
<evidence type="ECO:0008006" key="5">
    <source>
        <dbReference type="Google" id="ProtNLM"/>
    </source>
</evidence>
<dbReference type="EMBL" id="KL198013">
    <property type="protein sequence ID" value="KDQ23164.1"/>
    <property type="molecule type" value="Genomic_DNA"/>
</dbReference>
<keyword evidence="2" id="KW-0378">Hydrolase</keyword>
<evidence type="ECO:0000313" key="3">
    <source>
        <dbReference type="EMBL" id="KDQ23164.1"/>
    </source>
</evidence>
<dbReference type="AlphaFoldDB" id="A0A067N5N6"/>
<dbReference type="PANTHER" id="PTHR43316:SF3">
    <property type="entry name" value="HALOACID DEHALOGENASE, TYPE II (AFU_ORTHOLOGUE AFUA_2G07750)-RELATED"/>
    <property type="match status" value="1"/>
</dbReference>
<dbReference type="InterPro" id="IPR036412">
    <property type="entry name" value="HAD-like_sf"/>
</dbReference>
<dbReference type="SFLD" id="SFLDS00003">
    <property type="entry name" value="Haloacid_Dehalogenase"/>
    <property type="match status" value="1"/>
</dbReference>
<comment type="similarity">
    <text evidence="1">Belongs to the HAD-like hydrolase superfamily. S-2-haloalkanoic acid dehalogenase family.</text>
</comment>
<proteinExistence type="inferred from homology"/>
<dbReference type="SUPFAM" id="SSF56784">
    <property type="entry name" value="HAD-like"/>
    <property type="match status" value="1"/>
</dbReference>
<dbReference type="SFLD" id="SFLDG01129">
    <property type="entry name" value="C1.5:_HAD__Beta-PGM__Phosphata"/>
    <property type="match status" value="1"/>
</dbReference>
<protein>
    <recommendedName>
        <fullName evidence="5">Haloacid dehalogenase type II</fullName>
    </recommendedName>
</protein>
<gene>
    <name evidence="3" type="ORF">PLEOSDRAFT_1114313</name>
</gene>
<dbReference type="InterPro" id="IPR006439">
    <property type="entry name" value="HAD-SF_hydro_IA"/>
</dbReference>
<dbReference type="Pfam" id="PF00702">
    <property type="entry name" value="Hydrolase"/>
    <property type="match status" value="1"/>
</dbReference>
<evidence type="ECO:0000256" key="1">
    <source>
        <dbReference type="ARBA" id="ARBA00008106"/>
    </source>
</evidence>
<dbReference type="GO" id="GO:0016791">
    <property type="term" value="F:phosphatase activity"/>
    <property type="evidence" value="ECO:0007669"/>
    <property type="project" value="UniProtKB-ARBA"/>
</dbReference>
<dbReference type="PANTHER" id="PTHR43316">
    <property type="entry name" value="HYDROLASE, HALOACID DELAHOGENASE-RELATED"/>
    <property type="match status" value="1"/>
</dbReference>
<dbReference type="InterPro" id="IPR051540">
    <property type="entry name" value="S-2-haloacid_dehalogenase"/>
</dbReference>
<organism evidence="3 4">
    <name type="scientific">Pleurotus ostreatus (strain PC15)</name>
    <name type="common">Oyster mushroom</name>
    <dbReference type="NCBI Taxonomy" id="1137138"/>
    <lineage>
        <taxon>Eukaryota</taxon>
        <taxon>Fungi</taxon>
        <taxon>Dikarya</taxon>
        <taxon>Basidiomycota</taxon>
        <taxon>Agaricomycotina</taxon>
        <taxon>Agaricomycetes</taxon>
        <taxon>Agaricomycetidae</taxon>
        <taxon>Agaricales</taxon>
        <taxon>Pleurotineae</taxon>
        <taxon>Pleurotaceae</taxon>
        <taxon>Pleurotus</taxon>
    </lineage>
</organism>
<dbReference type="Gene3D" id="3.40.50.1000">
    <property type="entry name" value="HAD superfamily/HAD-like"/>
    <property type="match status" value="1"/>
</dbReference>
<dbReference type="PRINTS" id="PR00413">
    <property type="entry name" value="HADHALOGNASE"/>
</dbReference>
<dbReference type="InParanoid" id="A0A067N5N6"/>
<dbReference type="GO" id="GO:0019120">
    <property type="term" value="F:hydrolase activity, acting on acid halide bonds, in C-halide compounds"/>
    <property type="evidence" value="ECO:0007669"/>
    <property type="project" value="InterPro"/>
</dbReference>
<dbReference type="OrthoDB" id="2363873at2759"/>
<name>A0A067N5N6_PLEO1</name>
<dbReference type="NCBIfam" id="TIGR01428">
    <property type="entry name" value="HAD_type_II"/>
    <property type="match status" value="1"/>
</dbReference>
<dbReference type="InterPro" id="IPR023198">
    <property type="entry name" value="PGP-like_dom2"/>
</dbReference>
<dbReference type="NCBIfam" id="TIGR01493">
    <property type="entry name" value="HAD-SF-IA-v2"/>
    <property type="match status" value="1"/>
</dbReference>
<dbReference type="HOGENOM" id="CLU_045011_3_0_1"/>
<dbReference type="STRING" id="1137138.A0A067N5N6"/>
<dbReference type="InterPro" id="IPR006328">
    <property type="entry name" value="2-HAD"/>
</dbReference>
<sequence>MNDIQAFIFDVFGTVVDWRTTIVEELRVQGDRCGASTINWDEFARDWRSAFWVATNEIAAGGSGPGSIDALHRKLLDTMLESEKWADLGKLWDDEHRTILTMAWHRLRAFPDSSKGLHALKKSKIIAVLSNGNMRSLIDLAKHSNLPWDAVLSTELFDTYKPNPKVYRGAAYHLSLEPSQCAMVAAHVFDVKSAASNGMKTVYVRRGEDPLSMEVKSKKDGGEFDLVVDSIEEIAGLFAQ</sequence>